<keyword evidence="15" id="KW-1185">Reference proteome</keyword>
<dbReference type="GO" id="GO:0005886">
    <property type="term" value="C:plasma membrane"/>
    <property type="evidence" value="ECO:0007669"/>
    <property type="project" value="UniProtKB-SubCell"/>
</dbReference>
<dbReference type="RefSeq" id="WP_005993486.1">
    <property type="nucleotide sequence ID" value="NZ_AECZ01000011.1"/>
</dbReference>
<evidence type="ECO:0000256" key="4">
    <source>
        <dbReference type="ARBA" id="ARBA00022519"/>
    </source>
</evidence>
<keyword evidence="3 10" id="KW-1003">Cell membrane</keyword>
<dbReference type="InterPro" id="IPR055344">
    <property type="entry name" value="SecD_SecF_C_bact"/>
</dbReference>
<dbReference type="Pfam" id="PF07549">
    <property type="entry name" value="Sec_GG"/>
    <property type="match status" value="1"/>
</dbReference>
<dbReference type="Proteomes" id="UP000006250">
    <property type="component" value="Unassembled WGS sequence"/>
</dbReference>
<dbReference type="InterPro" id="IPR048631">
    <property type="entry name" value="SecD_1st"/>
</dbReference>
<dbReference type="PRINTS" id="PR00702">
    <property type="entry name" value="ACRIFLAVINRP"/>
</dbReference>
<dbReference type="InterPro" id="IPR048634">
    <property type="entry name" value="SecD_SecF_C"/>
</dbReference>
<keyword evidence="8 10" id="KW-0811">Translocation</keyword>
<dbReference type="GO" id="GO:0065002">
    <property type="term" value="P:intracellular protein transmembrane transport"/>
    <property type="evidence" value="ECO:0007669"/>
    <property type="project" value="UniProtKB-UniRule"/>
</dbReference>
<evidence type="ECO:0000259" key="13">
    <source>
        <dbReference type="Pfam" id="PF22599"/>
    </source>
</evidence>
<dbReference type="InterPro" id="IPR022646">
    <property type="entry name" value="SecD/SecF_CS"/>
</dbReference>
<dbReference type="GO" id="GO:0015450">
    <property type="term" value="F:protein-transporting ATPase activity"/>
    <property type="evidence" value="ECO:0007669"/>
    <property type="project" value="InterPro"/>
</dbReference>
<comment type="caution">
    <text evidence="10">Lacks conserved residue(s) required for the propagation of feature annotation.</text>
</comment>
<dbReference type="InterPro" id="IPR022813">
    <property type="entry name" value="SecD/SecF_arch_bac"/>
</dbReference>
<dbReference type="OrthoDB" id="9805019at2"/>
<dbReference type="Gene3D" id="3.30.70.3400">
    <property type="match status" value="1"/>
</dbReference>
<dbReference type="HAMAP" id="MF_01463_B">
    <property type="entry name" value="SecD_B"/>
    <property type="match status" value="1"/>
</dbReference>
<name>E1JWL3_SOLFR</name>
<keyword evidence="4" id="KW-0997">Cell inner membrane</keyword>
<evidence type="ECO:0000256" key="10">
    <source>
        <dbReference type="HAMAP-Rule" id="MF_01463"/>
    </source>
</evidence>
<evidence type="ECO:0000256" key="6">
    <source>
        <dbReference type="ARBA" id="ARBA00022927"/>
    </source>
</evidence>
<dbReference type="Pfam" id="PF21760">
    <property type="entry name" value="SecD_1st"/>
    <property type="match status" value="1"/>
</dbReference>
<evidence type="ECO:0000256" key="9">
    <source>
        <dbReference type="ARBA" id="ARBA00023136"/>
    </source>
</evidence>
<evidence type="ECO:0000256" key="3">
    <source>
        <dbReference type="ARBA" id="ARBA00022475"/>
    </source>
</evidence>
<dbReference type="PANTHER" id="PTHR30081:SF1">
    <property type="entry name" value="PROTEIN TRANSLOCASE SUBUNIT SECD"/>
    <property type="match status" value="1"/>
</dbReference>
<gene>
    <name evidence="10" type="primary">secD</name>
    <name evidence="14" type="ORF">DesfrDRAFT_2012</name>
</gene>
<evidence type="ECO:0000259" key="12">
    <source>
        <dbReference type="Pfam" id="PF21760"/>
    </source>
</evidence>
<feature type="transmembrane region" description="Helical" evidence="10">
    <location>
        <begin position="467"/>
        <end position="489"/>
    </location>
</feature>
<dbReference type="InterPro" id="IPR005791">
    <property type="entry name" value="SecD"/>
</dbReference>
<feature type="domain" description="Protein translocase subunit SecDF P1" evidence="12">
    <location>
        <begin position="156"/>
        <end position="215"/>
    </location>
</feature>
<evidence type="ECO:0000313" key="15">
    <source>
        <dbReference type="Proteomes" id="UP000006250"/>
    </source>
</evidence>
<dbReference type="InterPro" id="IPR054384">
    <property type="entry name" value="SecDF_P1_head"/>
</dbReference>
<dbReference type="Gene3D" id="1.20.1640.10">
    <property type="entry name" value="Multidrug efflux transporter AcrB transmembrane domain"/>
    <property type="match status" value="1"/>
</dbReference>
<dbReference type="GO" id="GO:0043952">
    <property type="term" value="P:protein transport by the Sec complex"/>
    <property type="evidence" value="ECO:0007669"/>
    <property type="project" value="UniProtKB-UniRule"/>
</dbReference>
<feature type="domain" description="Protein export membrane protein SecD/SecF C-terminal" evidence="11">
    <location>
        <begin position="353"/>
        <end position="518"/>
    </location>
</feature>
<sequence length="534" mass="58220">MSGNMRWRLAVISLVAFLGLIYMLPSVGPVKQSFLGKFLPDDVINLGLDLKGGIHLTLGVDVDKALANSLVQMGRDVRDQAKDDGIAVLRPQTTPDGKHLQLVLATGDKRQAFDDMLANHFNVLVVDNVESGPDGKFTYKLSFTPRYKSELTRMTVDQAVKTIRNRIDEFGVAEPDIRKQSDNRIQIQLPGLHDPERAIKLIGKTAHLEFKVVDDNADLDKAQKGILPPGEELSVLRHRNPDGTYLERPIVLRSDAVMTGEHISDARANFDRNNQAYVALSFTPSGSRQFERVTGENVKKRLAIVLDGKVYSAPTIQEKISGGRASITGHFTTEEARDLAIVLRAGALPAPVSILEQRSVGPSLGQESIEQGVYSALVGGVIVIGFMVLYYGLAGFVADMALLFNMVLIMAGLAGFGATLTLPGIAGIILTIGMAVDANVIIFERIREELRLGLSARKAVDTGYDRATLTIFDANVTTIIAAMVLYQFGTGPIRGFAVTLILGTVASMFTAIFFTRFLFDLWLSRRPPDAGIRI</sequence>
<dbReference type="Pfam" id="PF22599">
    <property type="entry name" value="SecDF_P1_head"/>
    <property type="match status" value="1"/>
</dbReference>
<dbReference type="Gene3D" id="3.30.1360.200">
    <property type="match status" value="1"/>
</dbReference>
<feature type="domain" description="SecDF P1 head subdomain" evidence="13">
    <location>
        <begin position="247"/>
        <end position="350"/>
    </location>
</feature>
<dbReference type="FunFam" id="3.30.1360.200:FF:000002">
    <property type="entry name" value="Preprotein translocase subunit SecD"/>
    <property type="match status" value="1"/>
</dbReference>
<dbReference type="GO" id="GO:0006605">
    <property type="term" value="P:protein targeting"/>
    <property type="evidence" value="ECO:0007669"/>
    <property type="project" value="UniProtKB-UniRule"/>
</dbReference>
<proteinExistence type="inferred from homology"/>
<evidence type="ECO:0000256" key="1">
    <source>
        <dbReference type="ARBA" id="ARBA00004651"/>
    </source>
</evidence>
<feature type="transmembrane region" description="Helical" evidence="10">
    <location>
        <begin position="495"/>
        <end position="519"/>
    </location>
</feature>
<comment type="subcellular location">
    <subcellularLocation>
        <location evidence="1 10">Cell membrane</location>
        <topology evidence="1 10">Multi-pass membrane protein</topology>
    </subcellularLocation>
</comment>
<evidence type="ECO:0000313" key="14">
    <source>
        <dbReference type="EMBL" id="EFL51310.1"/>
    </source>
</evidence>
<feature type="transmembrane region" description="Helical" evidence="10">
    <location>
        <begin position="424"/>
        <end position="446"/>
    </location>
</feature>
<dbReference type="EMBL" id="AECZ01000011">
    <property type="protein sequence ID" value="EFL51310.1"/>
    <property type="molecule type" value="Genomic_DNA"/>
</dbReference>
<evidence type="ECO:0000259" key="11">
    <source>
        <dbReference type="Pfam" id="PF02355"/>
    </source>
</evidence>
<keyword evidence="9 10" id="KW-0472">Membrane</keyword>
<keyword evidence="2 10" id="KW-0813">Transport</keyword>
<dbReference type="STRING" id="596151.DesfrDRAFT_2012"/>
<evidence type="ECO:0000256" key="8">
    <source>
        <dbReference type="ARBA" id="ARBA00023010"/>
    </source>
</evidence>
<dbReference type="AlphaFoldDB" id="E1JWL3"/>
<evidence type="ECO:0000256" key="2">
    <source>
        <dbReference type="ARBA" id="ARBA00022448"/>
    </source>
</evidence>
<comment type="subunit">
    <text evidence="10">Forms a complex with SecF. Part of the essential Sec protein translocation apparatus which comprises SecA, SecYEG and auxiliary proteins SecDF. Other proteins may also be involved.</text>
</comment>
<dbReference type="InterPro" id="IPR001036">
    <property type="entry name" value="Acrflvin-R"/>
</dbReference>
<feature type="transmembrane region" description="Helical" evidence="10">
    <location>
        <begin position="400"/>
        <end position="418"/>
    </location>
</feature>
<dbReference type="SUPFAM" id="SSF82866">
    <property type="entry name" value="Multidrug efflux transporter AcrB transmembrane domain"/>
    <property type="match status" value="1"/>
</dbReference>
<organism evidence="14 15">
    <name type="scientific">Solidesulfovibrio fructosivorans JJ]</name>
    <dbReference type="NCBI Taxonomy" id="596151"/>
    <lineage>
        <taxon>Bacteria</taxon>
        <taxon>Pseudomonadati</taxon>
        <taxon>Thermodesulfobacteriota</taxon>
        <taxon>Desulfovibrionia</taxon>
        <taxon>Desulfovibrionales</taxon>
        <taxon>Desulfovibrionaceae</taxon>
        <taxon>Solidesulfovibrio</taxon>
    </lineage>
</organism>
<keyword evidence="6 10" id="KW-0653">Protein transport</keyword>
<dbReference type="NCBIfam" id="TIGR00916">
    <property type="entry name" value="2A0604s01"/>
    <property type="match status" value="1"/>
</dbReference>
<accession>E1JWL3</accession>
<dbReference type="NCBIfam" id="TIGR01129">
    <property type="entry name" value="secD"/>
    <property type="match status" value="1"/>
</dbReference>
<dbReference type="eggNOG" id="COG0342">
    <property type="taxonomic scope" value="Bacteria"/>
</dbReference>
<reference evidence="14 15" key="1">
    <citation type="submission" date="2010-08" db="EMBL/GenBank/DDBJ databases">
        <title>The draft genome of Desulfovibrio fructosovorans JJ.</title>
        <authorList>
            <consortium name="US DOE Joint Genome Institute (JGI-PGF)"/>
            <person name="Lucas S."/>
            <person name="Copeland A."/>
            <person name="Lapidus A."/>
            <person name="Cheng J.-F."/>
            <person name="Bruce D."/>
            <person name="Goodwin L."/>
            <person name="Pitluck S."/>
            <person name="Land M.L."/>
            <person name="Hauser L."/>
            <person name="Chang Y.-J."/>
            <person name="Jeffries C."/>
            <person name="Wall J.D."/>
            <person name="Stahl D.A."/>
            <person name="Arkin A.P."/>
            <person name="Dehal P."/>
            <person name="Stolyar S.M."/>
            <person name="Hazen T.C."/>
            <person name="Woyke T.J."/>
        </authorList>
    </citation>
    <scope>NUCLEOTIDE SEQUENCE [LARGE SCALE GENOMIC DNA]</scope>
    <source>
        <strain evidence="14 15">JJ</strain>
    </source>
</reference>
<comment type="caution">
    <text evidence="14">The sequence shown here is derived from an EMBL/GenBank/DDBJ whole genome shotgun (WGS) entry which is preliminary data.</text>
</comment>
<evidence type="ECO:0000256" key="7">
    <source>
        <dbReference type="ARBA" id="ARBA00022989"/>
    </source>
</evidence>
<keyword evidence="7 10" id="KW-1133">Transmembrane helix</keyword>
<keyword evidence="5 10" id="KW-0812">Transmembrane</keyword>
<dbReference type="Pfam" id="PF02355">
    <property type="entry name" value="SecD_SecF_C"/>
    <property type="match status" value="1"/>
</dbReference>
<feature type="transmembrane region" description="Helical" evidence="10">
    <location>
        <begin position="372"/>
        <end position="393"/>
    </location>
</feature>
<comment type="function">
    <text evidence="10">Part of the Sec protein translocase complex. Interacts with the SecYEG preprotein conducting channel. SecDF uses the proton motive force (PMF) to complete protein translocation after the ATP-dependent function of SecA.</text>
</comment>
<evidence type="ECO:0000256" key="5">
    <source>
        <dbReference type="ARBA" id="ARBA00022692"/>
    </source>
</evidence>
<dbReference type="FunFam" id="1.20.1640.10:FF:000004">
    <property type="entry name" value="Protein translocase subunit SecD"/>
    <property type="match status" value="1"/>
</dbReference>
<comment type="similarity">
    <text evidence="10">Belongs to the SecD/SecF family. SecD subfamily.</text>
</comment>
<protein>
    <recommendedName>
        <fullName evidence="10">Protein translocase subunit SecD</fullName>
    </recommendedName>
</protein>
<dbReference type="PANTHER" id="PTHR30081">
    <property type="entry name" value="PROTEIN-EXPORT MEMBRANE PROTEIN SEC"/>
    <property type="match status" value="1"/>
</dbReference>